<reference evidence="14 15" key="1">
    <citation type="submission" date="2024-11" db="EMBL/GenBank/DDBJ databases">
        <title>Chromosome-level genome assembly of the freshwater bivalve Anodonta woodiana.</title>
        <authorList>
            <person name="Chen X."/>
        </authorList>
    </citation>
    <scope>NUCLEOTIDE SEQUENCE [LARGE SCALE GENOMIC DNA]</scope>
    <source>
        <strain evidence="14">MN2024</strain>
        <tissue evidence="14">Gills</tissue>
    </source>
</reference>
<evidence type="ECO:0000256" key="2">
    <source>
        <dbReference type="ARBA" id="ARBA00010340"/>
    </source>
</evidence>
<dbReference type="FunFam" id="2.60.40.10:FF:000021">
    <property type="entry name" value="transcription factor COE1 isoform X2"/>
    <property type="match status" value="1"/>
</dbReference>
<accession>A0ABD3VSG6</accession>
<comment type="subcellular location">
    <subcellularLocation>
        <location evidence="1 11">Nucleus</location>
    </subcellularLocation>
</comment>
<evidence type="ECO:0000259" key="13">
    <source>
        <dbReference type="SMART" id="SM00429"/>
    </source>
</evidence>
<feature type="compositionally biased region" description="Polar residues" evidence="12">
    <location>
        <begin position="421"/>
        <end position="437"/>
    </location>
</feature>
<keyword evidence="15" id="KW-1185">Reference proteome</keyword>
<dbReference type="InterPro" id="IPR002909">
    <property type="entry name" value="IPT_dom"/>
</dbReference>
<feature type="domain" description="IPT/TIG" evidence="13">
    <location>
        <begin position="226"/>
        <end position="310"/>
    </location>
</feature>
<gene>
    <name evidence="14" type="ORF">ACJMK2_006217</name>
</gene>
<dbReference type="Gene3D" id="2.60.40.10">
    <property type="entry name" value="Immunoglobulins"/>
    <property type="match status" value="1"/>
</dbReference>
<keyword evidence="10 11" id="KW-0539">Nucleus</keyword>
<dbReference type="InterPro" id="IPR038173">
    <property type="entry name" value="COE_DBD_sf"/>
</dbReference>
<evidence type="ECO:0000256" key="4">
    <source>
        <dbReference type="ARBA" id="ARBA00022723"/>
    </source>
</evidence>
<evidence type="ECO:0000256" key="9">
    <source>
        <dbReference type="ARBA" id="ARBA00023163"/>
    </source>
</evidence>
<comment type="similarity">
    <text evidence="2 11">Belongs to the COE family.</text>
</comment>
<dbReference type="InterPro" id="IPR032201">
    <property type="entry name" value="COE_HLH"/>
</dbReference>
<evidence type="ECO:0000256" key="1">
    <source>
        <dbReference type="ARBA" id="ARBA00004123"/>
    </source>
</evidence>
<sequence>MFGLTSEQGKCLELTPMKAEPVSAQVGSVRNWMQPTAVDQSIGVGRAHFEKQPPTNLRKSNFFHFVLALYDRQGQPIEIERTAFIGFVEKEEEGETAKTNNGINYRIQLLYANGVRQEQDLYVRLIDSVTKQAIVYEGQDKNPEMCRVLLTHEIMCRFFLKFFMKCNQNCLKNAGNPRDMRRFQVAITTTVHVDGALLAVSDNMFVHNNSKHGRRARRLDPTEGATPCIKAICPSEGWTTGGTTVIIIGDNFFDGLQVVFGTMLVWSELITSHAIRVQTPPRHIPGVVEVTLSYKSKQFCKGAPGRFVYSAITEPTIDYGFQRLMKLIPRHPGDPERLPKEIILKRAADLAEALYSMPRNHNQLPLPAPRSPALNNGSPMSGFNTYNGQLAVSVPEANGQWDEGYNRGQSSSASPRGYGSTGSTPHSNGSSYSSTMNGYHGNPGSLGNMVGLPSQSPSHPPSVPNAGSAPGIFSFSPVNMISAVKQKSAFAPVLRPGLGASGYGSSPPPSGVITVHGMQSGWAHQIYCE</sequence>
<dbReference type="CDD" id="cd01175">
    <property type="entry name" value="IPT_COE"/>
    <property type="match status" value="1"/>
</dbReference>
<evidence type="ECO:0000256" key="3">
    <source>
        <dbReference type="ARBA" id="ARBA00022473"/>
    </source>
</evidence>
<keyword evidence="8 11" id="KW-0238">DNA-binding</keyword>
<feature type="compositionally biased region" description="Polar residues" evidence="12">
    <location>
        <begin position="373"/>
        <end position="382"/>
    </location>
</feature>
<keyword evidence="5 11" id="KW-0863">Zinc-finger</keyword>
<organism evidence="14 15">
    <name type="scientific">Sinanodonta woodiana</name>
    <name type="common">Chinese pond mussel</name>
    <name type="synonym">Anodonta woodiana</name>
    <dbReference type="NCBI Taxonomy" id="1069815"/>
    <lineage>
        <taxon>Eukaryota</taxon>
        <taxon>Metazoa</taxon>
        <taxon>Spiralia</taxon>
        <taxon>Lophotrochozoa</taxon>
        <taxon>Mollusca</taxon>
        <taxon>Bivalvia</taxon>
        <taxon>Autobranchia</taxon>
        <taxon>Heteroconchia</taxon>
        <taxon>Palaeoheterodonta</taxon>
        <taxon>Unionida</taxon>
        <taxon>Unionoidea</taxon>
        <taxon>Unionidae</taxon>
        <taxon>Unioninae</taxon>
        <taxon>Sinanodonta</taxon>
    </lineage>
</organism>
<keyword evidence="9 11" id="KW-0804">Transcription</keyword>
<dbReference type="GO" id="GO:0005634">
    <property type="term" value="C:nucleus"/>
    <property type="evidence" value="ECO:0007669"/>
    <property type="project" value="UniProtKB-SubCell"/>
</dbReference>
<dbReference type="Proteomes" id="UP001634394">
    <property type="component" value="Unassembled WGS sequence"/>
</dbReference>
<keyword evidence="6 11" id="KW-0862">Zinc</keyword>
<evidence type="ECO:0000256" key="8">
    <source>
        <dbReference type="ARBA" id="ARBA00023125"/>
    </source>
</evidence>
<dbReference type="EMBL" id="JBJQND010000010">
    <property type="protein sequence ID" value="KAL3864544.1"/>
    <property type="molecule type" value="Genomic_DNA"/>
</dbReference>
<dbReference type="Pfam" id="PF01833">
    <property type="entry name" value="TIG"/>
    <property type="match status" value="1"/>
</dbReference>
<dbReference type="GO" id="GO:0008270">
    <property type="term" value="F:zinc ion binding"/>
    <property type="evidence" value="ECO:0007669"/>
    <property type="project" value="UniProtKB-KW"/>
</dbReference>
<dbReference type="Gene3D" id="2.60.40.3180">
    <property type="entry name" value="Transcription factor COE1, DNA-binding domain"/>
    <property type="match status" value="1"/>
</dbReference>
<evidence type="ECO:0000313" key="14">
    <source>
        <dbReference type="EMBL" id="KAL3864544.1"/>
    </source>
</evidence>
<evidence type="ECO:0000256" key="7">
    <source>
        <dbReference type="ARBA" id="ARBA00023015"/>
    </source>
</evidence>
<evidence type="ECO:0000256" key="11">
    <source>
        <dbReference type="RuleBase" id="RU004489"/>
    </source>
</evidence>
<dbReference type="Gene3D" id="1.10.287.4280">
    <property type="match status" value="1"/>
</dbReference>
<dbReference type="SMART" id="SM00429">
    <property type="entry name" value="IPT"/>
    <property type="match status" value="1"/>
</dbReference>
<dbReference type="InterPro" id="IPR038006">
    <property type="entry name" value="COE_IPT"/>
</dbReference>
<feature type="region of interest" description="Disordered" evidence="12">
    <location>
        <begin position="399"/>
        <end position="465"/>
    </location>
</feature>
<evidence type="ECO:0000256" key="5">
    <source>
        <dbReference type="ARBA" id="ARBA00022771"/>
    </source>
</evidence>
<keyword evidence="4 11" id="KW-0479">Metal-binding</keyword>
<evidence type="ECO:0000313" key="15">
    <source>
        <dbReference type="Proteomes" id="UP001634394"/>
    </source>
</evidence>
<dbReference type="CDD" id="cd11606">
    <property type="entry name" value="COE_DBD"/>
    <property type="match status" value="1"/>
</dbReference>
<dbReference type="InterPro" id="IPR013783">
    <property type="entry name" value="Ig-like_fold"/>
</dbReference>
<dbReference type="AlphaFoldDB" id="A0ABD3VSG6"/>
<name>A0ABD3VSG6_SINWO</name>
<comment type="caution">
    <text evidence="14">The sequence shown here is derived from an EMBL/GenBank/DDBJ whole genome shotgun (WGS) entry which is preliminary data.</text>
</comment>
<dbReference type="InterPro" id="IPR003523">
    <property type="entry name" value="Transcription_factor_COE"/>
</dbReference>
<keyword evidence="7 11" id="KW-0805">Transcription regulation</keyword>
<dbReference type="InterPro" id="IPR014756">
    <property type="entry name" value="Ig_E-set"/>
</dbReference>
<dbReference type="SUPFAM" id="SSF81296">
    <property type="entry name" value="E set domains"/>
    <property type="match status" value="1"/>
</dbReference>
<dbReference type="InterPro" id="IPR032200">
    <property type="entry name" value="COE_DBD"/>
</dbReference>
<dbReference type="Pfam" id="PF16423">
    <property type="entry name" value="COE1_HLH"/>
    <property type="match status" value="1"/>
</dbReference>
<dbReference type="FunFam" id="1.10.287.4280:FF:000001">
    <property type="entry name" value="transcription factor COE1 isoform X2"/>
    <property type="match status" value="1"/>
</dbReference>
<proteinExistence type="inferred from homology"/>
<dbReference type="FunFam" id="2.60.40.3180:FF:000004">
    <property type="entry name" value="Transcription factor COE1"/>
    <property type="match status" value="2"/>
</dbReference>
<keyword evidence="3 11" id="KW-0217">Developmental protein</keyword>
<evidence type="ECO:0000256" key="12">
    <source>
        <dbReference type="SAM" id="MobiDB-lite"/>
    </source>
</evidence>
<dbReference type="GO" id="GO:0003677">
    <property type="term" value="F:DNA binding"/>
    <property type="evidence" value="ECO:0007669"/>
    <property type="project" value="UniProtKB-KW"/>
</dbReference>
<dbReference type="Pfam" id="PF16422">
    <property type="entry name" value="COE1_DBD"/>
    <property type="match status" value="2"/>
</dbReference>
<evidence type="ECO:0000256" key="6">
    <source>
        <dbReference type="ARBA" id="ARBA00022833"/>
    </source>
</evidence>
<feature type="region of interest" description="Disordered" evidence="12">
    <location>
        <begin position="361"/>
        <end position="382"/>
    </location>
</feature>
<dbReference type="PANTHER" id="PTHR10747">
    <property type="entry name" value="TRANSCRIPTION FACTOR COE FAMILY MEMBER"/>
    <property type="match status" value="1"/>
</dbReference>
<protein>
    <recommendedName>
        <fullName evidence="13">IPT/TIG domain-containing protein</fullName>
    </recommendedName>
</protein>
<evidence type="ECO:0000256" key="10">
    <source>
        <dbReference type="ARBA" id="ARBA00023242"/>
    </source>
</evidence>